<dbReference type="NCBIfam" id="NF009222">
    <property type="entry name" value="PRK12570.1"/>
    <property type="match status" value="1"/>
</dbReference>
<dbReference type="PROSITE" id="PS01272">
    <property type="entry name" value="GCKR"/>
    <property type="match status" value="1"/>
</dbReference>
<dbReference type="GO" id="GO:0016835">
    <property type="term" value="F:carbon-oxygen lyase activity"/>
    <property type="evidence" value="ECO:0007669"/>
    <property type="project" value="UniProtKB-UniRule"/>
</dbReference>
<feature type="domain" description="SIS" evidence="4">
    <location>
        <begin position="90"/>
        <end position="253"/>
    </location>
</feature>
<dbReference type="InterPro" id="IPR005486">
    <property type="entry name" value="Glucokinase_regulatory_CS"/>
</dbReference>
<dbReference type="UniPathway" id="UPA00342"/>
<dbReference type="Gene3D" id="3.40.50.10490">
    <property type="entry name" value="Glucose-6-phosphate isomerase like protein, domain 1"/>
    <property type="match status" value="1"/>
</dbReference>
<organism evidence="5 6">
    <name type="scientific">Botrimarina mediterranea</name>
    <dbReference type="NCBI Taxonomy" id="2528022"/>
    <lineage>
        <taxon>Bacteria</taxon>
        <taxon>Pseudomonadati</taxon>
        <taxon>Planctomycetota</taxon>
        <taxon>Planctomycetia</taxon>
        <taxon>Pirellulales</taxon>
        <taxon>Lacipirellulaceae</taxon>
        <taxon>Botrimarina</taxon>
    </lineage>
</organism>
<dbReference type="HAMAP" id="MF_00068">
    <property type="entry name" value="MurQ"/>
    <property type="match status" value="1"/>
</dbReference>
<dbReference type="GO" id="GO:0016803">
    <property type="term" value="F:ether hydrolase activity"/>
    <property type="evidence" value="ECO:0007669"/>
    <property type="project" value="TreeGrafter"/>
</dbReference>
<dbReference type="InterPro" id="IPR005488">
    <property type="entry name" value="Etherase_MurQ"/>
</dbReference>
<keyword evidence="6" id="KW-1185">Reference proteome</keyword>
<dbReference type="SUPFAM" id="SSF53697">
    <property type="entry name" value="SIS domain"/>
    <property type="match status" value="1"/>
</dbReference>
<feature type="active site" description="Proton donor" evidence="3">
    <location>
        <position position="118"/>
    </location>
</feature>
<dbReference type="GO" id="GO:0097173">
    <property type="term" value="P:N-acetylmuramic acid catabolic process"/>
    <property type="evidence" value="ECO:0007669"/>
    <property type="project" value="UniProtKB-UniPathway"/>
</dbReference>
<dbReference type="Pfam" id="PF20741">
    <property type="entry name" value="GKRP-like_C"/>
    <property type="match status" value="1"/>
</dbReference>
<dbReference type="GO" id="GO:0097367">
    <property type="term" value="F:carbohydrate derivative binding"/>
    <property type="evidence" value="ECO:0007669"/>
    <property type="project" value="InterPro"/>
</dbReference>
<dbReference type="Pfam" id="PF22645">
    <property type="entry name" value="GKRP_SIS_N"/>
    <property type="match status" value="1"/>
</dbReference>
<feature type="active site" evidence="3">
    <location>
        <position position="149"/>
    </location>
</feature>
<protein>
    <recommendedName>
        <fullName evidence="3">N-acetylmuramic acid 6-phosphate etherase</fullName>
        <shortName evidence="3">MurNAc-6-P etherase</shortName>
        <ecNumber evidence="3">4.2.1.126</ecNumber>
    </recommendedName>
    <alternativeName>
        <fullName evidence="3">N-acetylmuramic acid 6-phosphate hydrolase</fullName>
    </alternativeName>
    <alternativeName>
        <fullName evidence="3">N-acetylmuramic acid 6-phosphate lyase</fullName>
    </alternativeName>
</protein>
<name>A0A518K6V8_9BACT</name>
<comment type="subunit">
    <text evidence="3">Homodimer.</text>
</comment>
<evidence type="ECO:0000259" key="4">
    <source>
        <dbReference type="PROSITE" id="PS51464"/>
    </source>
</evidence>
<dbReference type="EMBL" id="CP036349">
    <property type="protein sequence ID" value="QDV73533.1"/>
    <property type="molecule type" value="Genomic_DNA"/>
</dbReference>
<dbReference type="EC" id="4.2.1.126" evidence="3"/>
<comment type="miscellaneous">
    <text evidence="3">A lyase-type mechanism (elimination/hydration) is suggested for the cleavage of the lactyl ether bond of MurNAc 6-phosphate, with the formation of an alpha,beta-unsaturated aldehyde intermediate with (E)-stereochemistry, followed by the syn addition of water to give product.</text>
</comment>
<dbReference type="FunFam" id="3.40.50.10490:FF:000014">
    <property type="entry name" value="N-acetylmuramic acid 6-phosphate etherase"/>
    <property type="match status" value="1"/>
</dbReference>
<accession>A0A518K6V8</accession>
<dbReference type="PANTHER" id="PTHR10088">
    <property type="entry name" value="GLUCOKINASE REGULATORY PROTEIN"/>
    <property type="match status" value="1"/>
</dbReference>
<reference evidence="5 6" key="1">
    <citation type="submission" date="2019-02" db="EMBL/GenBank/DDBJ databases">
        <title>Deep-cultivation of Planctomycetes and their phenomic and genomic characterization uncovers novel biology.</title>
        <authorList>
            <person name="Wiegand S."/>
            <person name="Jogler M."/>
            <person name="Boedeker C."/>
            <person name="Pinto D."/>
            <person name="Vollmers J."/>
            <person name="Rivas-Marin E."/>
            <person name="Kohn T."/>
            <person name="Peeters S.H."/>
            <person name="Heuer A."/>
            <person name="Rast P."/>
            <person name="Oberbeckmann S."/>
            <person name="Bunk B."/>
            <person name="Jeske O."/>
            <person name="Meyerdierks A."/>
            <person name="Storesund J.E."/>
            <person name="Kallscheuer N."/>
            <person name="Luecker S."/>
            <person name="Lage O.M."/>
            <person name="Pohl T."/>
            <person name="Merkel B.J."/>
            <person name="Hornburger P."/>
            <person name="Mueller R.-W."/>
            <person name="Bruemmer F."/>
            <person name="Labrenz M."/>
            <person name="Spormann A.M."/>
            <person name="Op den Camp H."/>
            <person name="Overmann J."/>
            <person name="Amann R."/>
            <person name="Jetten M.S.M."/>
            <person name="Mascher T."/>
            <person name="Medema M.H."/>
            <person name="Devos D.P."/>
            <person name="Kaster A.-K."/>
            <person name="Ovreas L."/>
            <person name="Rohde M."/>
            <person name="Galperin M.Y."/>
            <person name="Jogler C."/>
        </authorList>
    </citation>
    <scope>NUCLEOTIDE SEQUENCE [LARGE SCALE GENOMIC DNA]</scope>
    <source>
        <strain evidence="5 6">Spa11</strain>
    </source>
</reference>
<evidence type="ECO:0000313" key="5">
    <source>
        <dbReference type="EMBL" id="QDV73533.1"/>
    </source>
</evidence>
<evidence type="ECO:0000256" key="2">
    <source>
        <dbReference type="ARBA" id="ARBA00023277"/>
    </source>
</evidence>
<dbReference type="GO" id="GO:0046348">
    <property type="term" value="P:amino sugar catabolic process"/>
    <property type="evidence" value="ECO:0007669"/>
    <property type="project" value="InterPro"/>
</dbReference>
<dbReference type="PROSITE" id="PS51464">
    <property type="entry name" value="SIS"/>
    <property type="match status" value="1"/>
</dbReference>
<dbReference type="Gene3D" id="1.10.8.1080">
    <property type="match status" value="1"/>
</dbReference>
<keyword evidence="2 3" id="KW-0119">Carbohydrate metabolism</keyword>
<evidence type="ECO:0000256" key="3">
    <source>
        <dbReference type="HAMAP-Rule" id="MF_00068"/>
    </source>
</evidence>
<proteinExistence type="inferred from homology"/>
<evidence type="ECO:0000313" key="6">
    <source>
        <dbReference type="Proteomes" id="UP000316426"/>
    </source>
</evidence>
<dbReference type="PANTHER" id="PTHR10088:SF4">
    <property type="entry name" value="GLUCOKINASE REGULATORY PROTEIN"/>
    <property type="match status" value="1"/>
</dbReference>
<dbReference type="AlphaFoldDB" id="A0A518K6V8"/>
<dbReference type="GO" id="GO:0009254">
    <property type="term" value="P:peptidoglycan turnover"/>
    <property type="evidence" value="ECO:0007669"/>
    <property type="project" value="TreeGrafter"/>
</dbReference>
<dbReference type="NCBIfam" id="NF003915">
    <property type="entry name" value="PRK05441.1"/>
    <property type="match status" value="1"/>
</dbReference>
<comment type="pathway">
    <text evidence="3">Amino-sugar metabolism; N-acetylmuramate degradation.</text>
</comment>
<dbReference type="InterPro" id="IPR040190">
    <property type="entry name" value="MURQ/GCKR"/>
</dbReference>
<dbReference type="Proteomes" id="UP000316426">
    <property type="component" value="Chromosome"/>
</dbReference>
<comment type="similarity">
    <text evidence="3">Belongs to the GCKR-like family. MurNAc-6-P etherase subfamily.</text>
</comment>
<evidence type="ECO:0000256" key="1">
    <source>
        <dbReference type="ARBA" id="ARBA00023239"/>
    </source>
</evidence>
<comment type="catalytic activity">
    <reaction evidence="3">
        <text>N-acetyl-D-muramate 6-phosphate + H2O = N-acetyl-D-glucosamine 6-phosphate + (R)-lactate</text>
        <dbReference type="Rhea" id="RHEA:26410"/>
        <dbReference type="ChEBI" id="CHEBI:15377"/>
        <dbReference type="ChEBI" id="CHEBI:16004"/>
        <dbReference type="ChEBI" id="CHEBI:57513"/>
        <dbReference type="ChEBI" id="CHEBI:58722"/>
        <dbReference type="EC" id="4.2.1.126"/>
    </reaction>
</comment>
<dbReference type="KEGG" id="bmei:Spa11_17310"/>
<gene>
    <name evidence="3 5" type="primary">murQ</name>
    <name evidence="5" type="ORF">Spa11_17310</name>
</gene>
<comment type="function">
    <text evidence="3">Specifically catalyzes the cleavage of the D-lactyl ether substituent of MurNAc 6-phosphate, producing GlcNAc 6-phosphate and D-lactate.</text>
</comment>
<dbReference type="NCBIfam" id="TIGR00274">
    <property type="entry name" value="N-acetylmuramic acid 6-phosphate etherase"/>
    <property type="match status" value="1"/>
</dbReference>
<sequence>MDTHLRTAGNDAAFRGGIAPALQKGLKNHGPHFEPVQLDHLTTEARNPATEGLDGLSSVEIVRVMNAEDARVAEAVGREAEAIARVIDVVSERIQKGGRLIYTGAGTSGRLGVLDAAECPPTFNTDPSMVVGIIAGGRTALTTAVEGAEDSPELGAKDVAAINLGPNDVLVGIATSGRTPYVVGALQYAKSVGAYTVALSCNAAAEIIPMVDTAITPVVGPEVLSGSTRLKAGTATKLVLNTITTGTMVRLGKTFGNLMVDLRPTNSKLHSRAVRIVKMATGLDMDQAHAVLTACGGEVKLAIVAQLAGVGPDEARERLVQSCGHVGRAIGQK</sequence>
<dbReference type="InterPro" id="IPR001347">
    <property type="entry name" value="SIS_dom"/>
</dbReference>
<keyword evidence="1 3" id="KW-0456">Lyase</keyword>
<dbReference type="CDD" id="cd05007">
    <property type="entry name" value="SIS_Etherase"/>
    <property type="match status" value="1"/>
</dbReference>
<dbReference type="InterPro" id="IPR046348">
    <property type="entry name" value="SIS_dom_sf"/>
</dbReference>